<accession>A0A0R2M2Z4</accession>
<reference evidence="3 4" key="1">
    <citation type="journal article" date="2015" name="Genome Announc.">
        <title>Expanding the biotechnology potential of lactobacilli through comparative genomics of 213 strains and associated genera.</title>
        <authorList>
            <person name="Sun Z."/>
            <person name="Harris H.M."/>
            <person name="McCann A."/>
            <person name="Guo C."/>
            <person name="Argimon S."/>
            <person name="Zhang W."/>
            <person name="Yang X."/>
            <person name="Jeffery I.B."/>
            <person name="Cooney J.C."/>
            <person name="Kagawa T.F."/>
            <person name="Liu W."/>
            <person name="Song Y."/>
            <person name="Salvetti E."/>
            <person name="Wrobel A."/>
            <person name="Rasinkangas P."/>
            <person name="Parkhill J."/>
            <person name="Rea M.C."/>
            <person name="O'Sullivan O."/>
            <person name="Ritari J."/>
            <person name="Douillard F.P."/>
            <person name="Paul Ross R."/>
            <person name="Yang R."/>
            <person name="Briner A.E."/>
            <person name="Felis G.E."/>
            <person name="de Vos W.M."/>
            <person name="Barrangou R."/>
            <person name="Klaenhammer T.R."/>
            <person name="Caufield P.W."/>
            <person name="Cui Y."/>
            <person name="Zhang H."/>
            <person name="O'Toole P.W."/>
        </authorList>
    </citation>
    <scope>NUCLEOTIDE SEQUENCE [LARGE SCALE GENOMIC DNA]</scope>
    <source>
        <strain evidence="3 4">LMG 26013</strain>
    </source>
</reference>
<dbReference type="PANTHER" id="PTHR44051:SF8">
    <property type="entry name" value="GLUTATHIONE S-TRANSFERASE GSTA"/>
    <property type="match status" value="1"/>
</dbReference>
<dbReference type="Pfam" id="PF13409">
    <property type="entry name" value="GST_N_2"/>
    <property type="match status" value="1"/>
</dbReference>
<dbReference type="Proteomes" id="UP000051783">
    <property type="component" value="Unassembled WGS sequence"/>
</dbReference>
<proteinExistence type="predicted"/>
<name>A0A0R2M2Z4_9LACO</name>
<dbReference type="Pfam" id="PF14497">
    <property type="entry name" value="GST_C_3"/>
    <property type="match status" value="1"/>
</dbReference>
<dbReference type="PATRIC" id="fig|942150.3.peg.574"/>
<dbReference type="STRING" id="942150.IV64_GL000561"/>
<dbReference type="GO" id="GO:0016740">
    <property type="term" value="F:transferase activity"/>
    <property type="evidence" value="ECO:0007669"/>
    <property type="project" value="UniProtKB-KW"/>
</dbReference>
<dbReference type="PROSITE" id="PS50405">
    <property type="entry name" value="GST_CTER"/>
    <property type="match status" value="1"/>
</dbReference>
<dbReference type="CDD" id="cd03057">
    <property type="entry name" value="GST_N_Beta"/>
    <property type="match status" value="1"/>
</dbReference>
<dbReference type="InterPro" id="IPR010987">
    <property type="entry name" value="Glutathione-S-Trfase_C-like"/>
</dbReference>
<dbReference type="SUPFAM" id="SSF52833">
    <property type="entry name" value="Thioredoxin-like"/>
    <property type="match status" value="1"/>
</dbReference>
<dbReference type="AlphaFoldDB" id="A0A0R2M2Z4"/>
<evidence type="ECO:0000259" key="2">
    <source>
        <dbReference type="PROSITE" id="PS50405"/>
    </source>
</evidence>
<dbReference type="InterPro" id="IPR036249">
    <property type="entry name" value="Thioredoxin-like_sf"/>
</dbReference>
<keyword evidence="4" id="KW-1185">Reference proteome</keyword>
<dbReference type="SFLD" id="SFLDS00019">
    <property type="entry name" value="Glutathione_Transferase_(cytos"/>
    <property type="match status" value="1"/>
</dbReference>
<dbReference type="CDD" id="cd03188">
    <property type="entry name" value="GST_C_Beta"/>
    <property type="match status" value="1"/>
</dbReference>
<feature type="domain" description="GST N-terminal" evidence="1">
    <location>
        <begin position="1"/>
        <end position="82"/>
    </location>
</feature>
<evidence type="ECO:0000313" key="3">
    <source>
        <dbReference type="EMBL" id="KRO08472.1"/>
    </source>
</evidence>
<dbReference type="Gene3D" id="3.40.30.10">
    <property type="entry name" value="Glutaredoxin"/>
    <property type="match status" value="1"/>
</dbReference>
<dbReference type="Gene3D" id="1.20.1050.10">
    <property type="match status" value="1"/>
</dbReference>
<dbReference type="PANTHER" id="PTHR44051">
    <property type="entry name" value="GLUTATHIONE S-TRANSFERASE-RELATED"/>
    <property type="match status" value="1"/>
</dbReference>
<dbReference type="EMBL" id="JQCL01000080">
    <property type="protein sequence ID" value="KRO08472.1"/>
    <property type="molecule type" value="Genomic_DNA"/>
</dbReference>
<dbReference type="InterPro" id="IPR004045">
    <property type="entry name" value="Glutathione_S-Trfase_N"/>
</dbReference>
<dbReference type="SFLD" id="SFLDG00358">
    <property type="entry name" value="Main_(cytGST)"/>
    <property type="match status" value="1"/>
</dbReference>
<evidence type="ECO:0000259" key="1">
    <source>
        <dbReference type="PROSITE" id="PS50404"/>
    </source>
</evidence>
<dbReference type="InterPro" id="IPR036282">
    <property type="entry name" value="Glutathione-S-Trfase_C_sf"/>
</dbReference>
<protein>
    <submittedName>
        <fullName evidence="3">Glutathione S-transferase</fullName>
    </submittedName>
</protein>
<dbReference type="InterPro" id="IPR040079">
    <property type="entry name" value="Glutathione_S-Trfase"/>
</dbReference>
<dbReference type="SFLD" id="SFLDG01150">
    <property type="entry name" value="Main.1:_Beta-like"/>
    <property type="match status" value="1"/>
</dbReference>
<dbReference type="InterPro" id="IPR004046">
    <property type="entry name" value="GST_C"/>
</dbReference>
<keyword evidence="3" id="KW-0808">Transferase</keyword>
<dbReference type="OrthoDB" id="8772754at2"/>
<evidence type="ECO:0000313" key="4">
    <source>
        <dbReference type="Proteomes" id="UP000051783"/>
    </source>
</evidence>
<sequence length="211" mass="24372">MTLTLFYASGASSMAPHILLEELGLPYQLEKVNLDSKTWSKGDYSALNPKSYVPALKTNDLPLMTECAVILEFIEQQSSHGNLPAYNTHNYWKERTWLNYIATELHKNFISPFRKGNWLPNTPDSKKLVWSRVKLRLAYVDQHLATHGPYLMGDQLSVADPYLFVMTNWMQRLNYFFADLPSLKKFDEIMRSRPAVQRVFEQEGAPHALTE</sequence>
<organism evidence="3 4">
    <name type="scientific">Lactiplantibacillus xiangfangensis</name>
    <dbReference type="NCBI Taxonomy" id="942150"/>
    <lineage>
        <taxon>Bacteria</taxon>
        <taxon>Bacillati</taxon>
        <taxon>Bacillota</taxon>
        <taxon>Bacilli</taxon>
        <taxon>Lactobacillales</taxon>
        <taxon>Lactobacillaceae</taxon>
        <taxon>Lactiplantibacillus</taxon>
    </lineage>
</organism>
<dbReference type="RefSeq" id="WP_057707066.1">
    <property type="nucleotide sequence ID" value="NZ_JQCL01000080.1"/>
</dbReference>
<feature type="domain" description="GST C-terminal" evidence="2">
    <location>
        <begin position="87"/>
        <end position="211"/>
    </location>
</feature>
<gene>
    <name evidence="3" type="ORF">IV64_GL000561</name>
</gene>
<comment type="caution">
    <text evidence="3">The sequence shown here is derived from an EMBL/GenBank/DDBJ whole genome shotgun (WGS) entry which is preliminary data.</text>
</comment>
<dbReference type="SUPFAM" id="SSF47616">
    <property type="entry name" value="GST C-terminal domain-like"/>
    <property type="match status" value="1"/>
</dbReference>
<dbReference type="PROSITE" id="PS50404">
    <property type="entry name" value="GST_NTER"/>
    <property type="match status" value="1"/>
</dbReference>